<evidence type="ECO:0000313" key="1">
    <source>
        <dbReference type="EMBL" id="CAG8528729.1"/>
    </source>
</evidence>
<protein>
    <submittedName>
        <fullName evidence="1">13555_t:CDS:1</fullName>
    </submittedName>
</protein>
<reference evidence="1" key="1">
    <citation type="submission" date="2021-06" db="EMBL/GenBank/DDBJ databases">
        <authorList>
            <person name="Kallberg Y."/>
            <person name="Tangrot J."/>
            <person name="Rosling A."/>
        </authorList>
    </citation>
    <scope>NUCLEOTIDE SEQUENCE</scope>
    <source>
        <strain evidence="1">87-6 pot B 2015</strain>
    </source>
</reference>
<dbReference type="EMBL" id="CAJVPP010001017">
    <property type="protein sequence ID" value="CAG8528729.1"/>
    <property type="molecule type" value="Genomic_DNA"/>
</dbReference>
<dbReference type="Proteomes" id="UP000789375">
    <property type="component" value="Unassembled WGS sequence"/>
</dbReference>
<accession>A0A9N9FEM2</accession>
<name>A0A9N9FEM2_FUNMO</name>
<gene>
    <name evidence="1" type="ORF">FMOSSE_LOCUS5401</name>
</gene>
<comment type="caution">
    <text evidence="1">The sequence shown here is derived from an EMBL/GenBank/DDBJ whole genome shotgun (WGS) entry which is preliminary data.</text>
</comment>
<evidence type="ECO:0000313" key="2">
    <source>
        <dbReference type="Proteomes" id="UP000789375"/>
    </source>
</evidence>
<organism evidence="1 2">
    <name type="scientific">Funneliformis mosseae</name>
    <name type="common">Endomycorrhizal fungus</name>
    <name type="synonym">Glomus mosseae</name>
    <dbReference type="NCBI Taxonomy" id="27381"/>
    <lineage>
        <taxon>Eukaryota</taxon>
        <taxon>Fungi</taxon>
        <taxon>Fungi incertae sedis</taxon>
        <taxon>Mucoromycota</taxon>
        <taxon>Glomeromycotina</taxon>
        <taxon>Glomeromycetes</taxon>
        <taxon>Glomerales</taxon>
        <taxon>Glomeraceae</taxon>
        <taxon>Funneliformis</taxon>
    </lineage>
</organism>
<proteinExistence type="predicted"/>
<sequence length="128" mass="14880">MNLSDLSLTPFNIIYVFAKPEFHHEQTYWSRLRIFIMDTLQNQSNYATFSKMIKSLKSDDARDAMNLLSIRFLGSLNPVRIMDSNELALVRFVMSEGVLTYEGDFRNSKIFRISSPLIDLLHPAIYHS</sequence>
<keyword evidence="2" id="KW-1185">Reference proteome</keyword>
<dbReference type="AlphaFoldDB" id="A0A9N9FEM2"/>